<dbReference type="EMBL" id="JAVHUY010000007">
    <property type="protein sequence ID" value="MDQ7904660.1"/>
    <property type="molecule type" value="Genomic_DNA"/>
</dbReference>
<organism evidence="1 2">
    <name type="scientific">Phytohabitans maris</name>
    <dbReference type="NCBI Taxonomy" id="3071409"/>
    <lineage>
        <taxon>Bacteria</taxon>
        <taxon>Bacillati</taxon>
        <taxon>Actinomycetota</taxon>
        <taxon>Actinomycetes</taxon>
        <taxon>Micromonosporales</taxon>
        <taxon>Micromonosporaceae</taxon>
    </lineage>
</organism>
<keyword evidence="2" id="KW-1185">Reference proteome</keyword>
<evidence type="ECO:0000313" key="2">
    <source>
        <dbReference type="Proteomes" id="UP001230908"/>
    </source>
</evidence>
<protein>
    <submittedName>
        <fullName evidence="1">Uncharacterized protein</fullName>
    </submittedName>
</protein>
<accession>A0ABU0ZC83</accession>
<gene>
    <name evidence="1" type="ORF">RB614_09015</name>
</gene>
<name>A0ABU0ZC83_9ACTN</name>
<dbReference type="Proteomes" id="UP001230908">
    <property type="component" value="Unassembled WGS sequence"/>
</dbReference>
<evidence type="ECO:0000313" key="1">
    <source>
        <dbReference type="EMBL" id="MDQ7904660.1"/>
    </source>
</evidence>
<sequence length="131" mass="15025">MTHTLLRARQRGVEVGAEDYVGHRQMVSFRERAKRRQEPRPDHPIDHDVIAAAGERRDGADDRFMTTSFCRCAPGRNGRTNPVPDRAVEQVGRQVNRWDARVGGEKFSHGRLSRGGRFGRNDHFVVHEARR</sequence>
<comment type="caution">
    <text evidence="1">The sequence shown here is derived from an EMBL/GenBank/DDBJ whole genome shotgun (WGS) entry which is preliminary data.</text>
</comment>
<reference evidence="1 2" key="1">
    <citation type="submission" date="2023-08" db="EMBL/GenBank/DDBJ databases">
        <title>Phytohabitans sansha sp. nov., isolated from marine sediment.</title>
        <authorList>
            <person name="Zhao Y."/>
            <person name="Yi K."/>
        </authorList>
    </citation>
    <scope>NUCLEOTIDE SEQUENCE [LARGE SCALE GENOMIC DNA]</scope>
    <source>
        <strain evidence="1 2">ZYX-F-186</strain>
    </source>
</reference>
<proteinExistence type="predicted"/>